<evidence type="ECO:0000313" key="3">
    <source>
        <dbReference type="Proteomes" id="UP001142317"/>
    </source>
</evidence>
<evidence type="ECO:0000256" key="1">
    <source>
        <dbReference type="SAM" id="MobiDB-lite"/>
    </source>
</evidence>
<gene>
    <name evidence="2" type="ORF">GCM10017586_16370</name>
</gene>
<organism evidence="2 3">
    <name type="scientific">Microbacterium imperiale</name>
    <dbReference type="NCBI Taxonomy" id="33884"/>
    <lineage>
        <taxon>Bacteria</taxon>
        <taxon>Bacillati</taxon>
        <taxon>Actinomycetota</taxon>
        <taxon>Actinomycetes</taxon>
        <taxon>Micrococcales</taxon>
        <taxon>Microbacteriaceae</taxon>
        <taxon>Microbacterium</taxon>
    </lineage>
</organism>
<feature type="compositionally biased region" description="Basic and acidic residues" evidence="1">
    <location>
        <begin position="139"/>
        <end position="148"/>
    </location>
</feature>
<reference evidence="2" key="2">
    <citation type="submission" date="2023-01" db="EMBL/GenBank/DDBJ databases">
        <authorList>
            <person name="Sun Q."/>
            <person name="Evtushenko L."/>
        </authorList>
    </citation>
    <scope>NUCLEOTIDE SEQUENCE</scope>
    <source>
        <strain evidence="2">VKM Ac-1447</strain>
    </source>
</reference>
<dbReference type="AlphaFoldDB" id="A0A9W6HG43"/>
<proteinExistence type="predicted"/>
<feature type="region of interest" description="Disordered" evidence="1">
    <location>
        <begin position="129"/>
        <end position="148"/>
    </location>
</feature>
<evidence type="ECO:0000313" key="2">
    <source>
        <dbReference type="EMBL" id="GLJ79954.1"/>
    </source>
</evidence>
<protein>
    <recommendedName>
        <fullName evidence="4">Cation-transporting ATPase</fullName>
    </recommendedName>
</protein>
<evidence type="ECO:0008006" key="4">
    <source>
        <dbReference type="Google" id="ProtNLM"/>
    </source>
</evidence>
<comment type="caution">
    <text evidence="2">The sequence shown here is derived from an EMBL/GenBank/DDBJ whole genome shotgun (WGS) entry which is preliminary data.</text>
</comment>
<reference evidence="2" key="1">
    <citation type="journal article" date="2014" name="Int. J. Syst. Evol. Microbiol.">
        <title>Complete genome sequence of Corynebacterium casei LMG S-19264T (=DSM 44701T), isolated from a smear-ripened cheese.</title>
        <authorList>
            <consortium name="US DOE Joint Genome Institute (JGI-PGF)"/>
            <person name="Walter F."/>
            <person name="Albersmeier A."/>
            <person name="Kalinowski J."/>
            <person name="Ruckert C."/>
        </authorList>
    </citation>
    <scope>NUCLEOTIDE SEQUENCE</scope>
    <source>
        <strain evidence="2">VKM Ac-1447</strain>
    </source>
</reference>
<feature type="compositionally biased region" description="Low complexity" evidence="1">
    <location>
        <begin position="73"/>
        <end position="82"/>
    </location>
</feature>
<dbReference type="EMBL" id="BSEO01000007">
    <property type="protein sequence ID" value="GLJ79954.1"/>
    <property type="molecule type" value="Genomic_DNA"/>
</dbReference>
<keyword evidence="3" id="KW-1185">Reference proteome</keyword>
<feature type="region of interest" description="Disordered" evidence="1">
    <location>
        <begin position="42"/>
        <end position="86"/>
    </location>
</feature>
<dbReference type="Proteomes" id="UP001142317">
    <property type="component" value="Unassembled WGS sequence"/>
</dbReference>
<sequence>MSKLNRLIGMASKALGDKNGSGSAGASGSDWRSVVRSAADALTGDARDAGRPGAGAGVGAGTSAPARGPVGLTPPASGARAAAGGGLTDADRAAIARYDYLVKTADPTRLEQIHRDAFAQLTSAQRAEVEQRLSSGLPPHERPRSAEPEHLARAATRAEMMRPGSLRGVLARVRGIGGGAGGGARSGALAGVGAGVGVAAAGGLLAAVAGGAVVSAVAAPLLEQAAGLVDFDAIASGIDPETLVSGFDAEALTGGLGEQVSGAADHVSGFGEQLSNFELPNLGDLFGR</sequence>
<accession>A0A9W6HG43</accession>
<name>A0A9W6HG43_9MICO</name>
<dbReference type="RefSeq" id="WP_210006182.1">
    <property type="nucleotide sequence ID" value="NZ_BSEO01000007.1"/>
</dbReference>